<dbReference type="KEGG" id="pste:PSTEL_13700"/>
<dbReference type="GO" id="GO:0005886">
    <property type="term" value="C:plasma membrane"/>
    <property type="evidence" value="ECO:0007669"/>
    <property type="project" value="UniProtKB-SubCell"/>
</dbReference>
<evidence type="ECO:0000256" key="1">
    <source>
        <dbReference type="ARBA" id="ARBA00000085"/>
    </source>
</evidence>
<dbReference type="AlphaFoldDB" id="A0A089LV35"/>
<dbReference type="SUPFAM" id="SSF47384">
    <property type="entry name" value="Homodimeric domain of signal transducing histidine kinase"/>
    <property type="match status" value="1"/>
</dbReference>
<sequence length="467" mass="51612">MSRLRSALSRMSIRWKLTLWAAALMCILFLTYNGIQYVVINRWMFGQAQSAALKSAGEIRSYFEIGKVSEQTAESIRPYVESVNSYDQLIRILDSDGTPLLTVADHLPLDWVAPETAVRTSASTLWYGDDHLLVVRSPIRTATFTGTVEIVNNLENSDRLSSMILAVMLAGLVGAFVLSGFGGVILSRKLLGPVRELTDTMNNMKRKGLQERVNVPNGGDELGHLAAVFNELMDQLEEAFQAQQQFVADASHELRTPISIIEGHISLLNRWGKHDPAILEESLQVSAQELSRLKGIVNDLLELTRAEAVRDRKEIHATQVSETVRYTVKNFTLLHPDFDFALDTRNAESATVSIKPQMLEQVLLILLDNAVKYSAERKEISVQMDISGGNVAVSVMDRGIGIPGEDLPHVFRRFYRAEKSRSREQGGTGLGLAIAERLMKGHGGSVEIQNRPGGGTRATLLFPLSGS</sequence>
<dbReference type="STRING" id="169760.PSTEL_13700"/>
<comment type="subcellular location">
    <subcellularLocation>
        <location evidence="2">Cell membrane</location>
        <topology evidence="2">Multi-pass membrane protein</topology>
    </subcellularLocation>
</comment>
<evidence type="ECO:0000256" key="3">
    <source>
        <dbReference type="ARBA" id="ARBA00012438"/>
    </source>
</evidence>
<dbReference type="InterPro" id="IPR036890">
    <property type="entry name" value="HATPase_C_sf"/>
</dbReference>
<dbReference type="InterPro" id="IPR003594">
    <property type="entry name" value="HATPase_dom"/>
</dbReference>
<dbReference type="SMART" id="SM00304">
    <property type="entry name" value="HAMP"/>
    <property type="match status" value="1"/>
</dbReference>
<organism evidence="18 19">
    <name type="scientific">Paenibacillus stellifer</name>
    <dbReference type="NCBI Taxonomy" id="169760"/>
    <lineage>
        <taxon>Bacteria</taxon>
        <taxon>Bacillati</taxon>
        <taxon>Bacillota</taxon>
        <taxon>Bacilli</taxon>
        <taxon>Bacillales</taxon>
        <taxon>Paenibacillaceae</taxon>
        <taxon>Paenibacillus</taxon>
    </lineage>
</organism>
<evidence type="ECO:0000256" key="11">
    <source>
        <dbReference type="ARBA" id="ARBA00022840"/>
    </source>
</evidence>
<dbReference type="Gene3D" id="1.10.287.130">
    <property type="match status" value="1"/>
</dbReference>
<proteinExistence type="predicted"/>
<dbReference type="PANTHER" id="PTHR45436">
    <property type="entry name" value="SENSOR HISTIDINE KINASE YKOH"/>
    <property type="match status" value="1"/>
</dbReference>
<keyword evidence="12 15" id="KW-1133">Transmembrane helix</keyword>
<comment type="catalytic activity">
    <reaction evidence="1">
        <text>ATP + protein L-histidine = ADP + protein N-phospho-L-histidine.</text>
        <dbReference type="EC" id="2.7.13.3"/>
    </reaction>
</comment>
<dbReference type="SMART" id="SM00387">
    <property type="entry name" value="HATPase_c"/>
    <property type="match status" value="1"/>
</dbReference>
<dbReference type="Pfam" id="PF02518">
    <property type="entry name" value="HATPase_c"/>
    <property type="match status" value="1"/>
</dbReference>
<dbReference type="FunFam" id="3.30.565.10:FF:000006">
    <property type="entry name" value="Sensor histidine kinase WalK"/>
    <property type="match status" value="1"/>
</dbReference>
<keyword evidence="6" id="KW-0597">Phosphoprotein</keyword>
<dbReference type="SUPFAM" id="SSF158472">
    <property type="entry name" value="HAMP domain-like"/>
    <property type="match status" value="1"/>
</dbReference>
<dbReference type="InterPro" id="IPR036097">
    <property type="entry name" value="HisK_dim/P_sf"/>
</dbReference>
<dbReference type="CDD" id="cd06225">
    <property type="entry name" value="HAMP"/>
    <property type="match status" value="1"/>
</dbReference>
<evidence type="ECO:0000259" key="16">
    <source>
        <dbReference type="PROSITE" id="PS50109"/>
    </source>
</evidence>
<dbReference type="InterPro" id="IPR041610">
    <property type="entry name" value="ArlS_N"/>
</dbReference>
<keyword evidence="5" id="KW-1003">Cell membrane</keyword>
<keyword evidence="7" id="KW-0808">Transferase</keyword>
<evidence type="ECO:0000256" key="9">
    <source>
        <dbReference type="ARBA" id="ARBA00022741"/>
    </source>
</evidence>
<dbReference type="PROSITE" id="PS50109">
    <property type="entry name" value="HIS_KIN"/>
    <property type="match status" value="1"/>
</dbReference>
<keyword evidence="13" id="KW-0902">Two-component regulatory system</keyword>
<dbReference type="Gene3D" id="3.30.565.10">
    <property type="entry name" value="Histidine kinase-like ATPase, C-terminal domain"/>
    <property type="match status" value="1"/>
</dbReference>
<dbReference type="InterPro" id="IPR050428">
    <property type="entry name" value="TCS_sensor_his_kinase"/>
</dbReference>
<evidence type="ECO:0000256" key="12">
    <source>
        <dbReference type="ARBA" id="ARBA00022989"/>
    </source>
</evidence>
<dbReference type="PANTHER" id="PTHR45436:SF5">
    <property type="entry name" value="SENSOR HISTIDINE KINASE TRCS"/>
    <property type="match status" value="1"/>
</dbReference>
<evidence type="ECO:0000256" key="4">
    <source>
        <dbReference type="ARBA" id="ARBA00015735"/>
    </source>
</evidence>
<dbReference type="GO" id="GO:0000155">
    <property type="term" value="F:phosphorelay sensor kinase activity"/>
    <property type="evidence" value="ECO:0007669"/>
    <property type="project" value="InterPro"/>
</dbReference>
<dbReference type="OrthoDB" id="9786919at2"/>
<protein>
    <recommendedName>
        <fullName evidence="4">Signal transduction histidine-protein kinase ArlS</fullName>
        <ecNumber evidence="3">2.7.13.3</ecNumber>
    </recommendedName>
</protein>
<dbReference type="CDD" id="cd00082">
    <property type="entry name" value="HisKA"/>
    <property type="match status" value="1"/>
</dbReference>
<evidence type="ECO:0000313" key="18">
    <source>
        <dbReference type="EMBL" id="AIQ63985.1"/>
    </source>
</evidence>
<dbReference type="SMART" id="SM00388">
    <property type="entry name" value="HisKA"/>
    <property type="match status" value="1"/>
</dbReference>
<gene>
    <name evidence="18" type="ORF">PSTEL_13700</name>
</gene>
<dbReference type="Pfam" id="PF00512">
    <property type="entry name" value="HisKA"/>
    <property type="match status" value="1"/>
</dbReference>
<dbReference type="RefSeq" id="WP_038695913.1">
    <property type="nucleotide sequence ID" value="NZ_CP009286.1"/>
</dbReference>
<keyword evidence="9" id="KW-0547">Nucleotide-binding</keyword>
<evidence type="ECO:0000256" key="7">
    <source>
        <dbReference type="ARBA" id="ARBA00022679"/>
    </source>
</evidence>
<dbReference type="SUPFAM" id="SSF55874">
    <property type="entry name" value="ATPase domain of HSP90 chaperone/DNA topoisomerase II/histidine kinase"/>
    <property type="match status" value="1"/>
</dbReference>
<keyword evidence="14 15" id="KW-0472">Membrane</keyword>
<evidence type="ECO:0000256" key="14">
    <source>
        <dbReference type="ARBA" id="ARBA00023136"/>
    </source>
</evidence>
<dbReference type="GO" id="GO:0005524">
    <property type="term" value="F:ATP binding"/>
    <property type="evidence" value="ECO:0007669"/>
    <property type="project" value="UniProtKB-KW"/>
</dbReference>
<feature type="transmembrane region" description="Helical" evidence="15">
    <location>
        <begin position="163"/>
        <end position="186"/>
    </location>
</feature>
<evidence type="ECO:0000256" key="8">
    <source>
        <dbReference type="ARBA" id="ARBA00022692"/>
    </source>
</evidence>
<dbReference type="InterPro" id="IPR005467">
    <property type="entry name" value="His_kinase_dom"/>
</dbReference>
<dbReference type="CDD" id="cd00075">
    <property type="entry name" value="HATPase"/>
    <property type="match status" value="1"/>
</dbReference>
<evidence type="ECO:0000256" key="13">
    <source>
        <dbReference type="ARBA" id="ARBA00023012"/>
    </source>
</evidence>
<evidence type="ECO:0000313" key="19">
    <source>
        <dbReference type="Proteomes" id="UP000029507"/>
    </source>
</evidence>
<evidence type="ECO:0000256" key="2">
    <source>
        <dbReference type="ARBA" id="ARBA00004651"/>
    </source>
</evidence>
<evidence type="ECO:0000256" key="5">
    <source>
        <dbReference type="ARBA" id="ARBA00022475"/>
    </source>
</evidence>
<dbReference type="FunFam" id="1.10.287.130:FF:000001">
    <property type="entry name" value="Two-component sensor histidine kinase"/>
    <property type="match status" value="1"/>
</dbReference>
<evidence type="ECO:0000256" key="10">
    <source>
        <dbReference type="ARBA" id="ARBA00022777"/>
    </source>
</evidence>
<evidence type="ECO:0000256" key="15">
    <source>
        <dbReference type="SAM" id="Phobius"/>
    </source>
</evidence>
<dbReference type="Gene3D" id="6.10.340.10">
    <property type="match status" value="1"/>
</dbReference>
<dbReference type="Pfam" id="PF18719">
    <property type="entry name" value="ArlS_N"/>
    <property type="match status" value="1"/>
</dbReference>
<feature type="domain" description="Histidine kinase" evidence="16">
    <location>
        <begin position="249"/>
        <end position="466"/>
    </location>
</feature>
<dbReference type="Proteomes" id="UP000029507">
    <property type="component" value="Chromosome"/>
</dbReference>
<dbReference type="InterPro" id="IPR004358">
    <property type="entry name" value="Sig_transdc_His_kin-like_C"/>
</dbReference>
<dbReference type="InterPro" id="IPR003661">
    <property type="entry name" value="HisK_dim/P_dom"/>
</dbReference>
<dbReference type="EC" id="2.7.13.3" evidence="3"/>
<dbReference type="PRINTS" id="PR00344">
    <property type="entry name" value="BCTRLSENSOR"/>
</dbReference>
<dbReference type="HOGENOM" id="CLU_000445_89_6_9"/>
<keyword evidence="11" id="KW-0067">ATP-binding</keyword>
<dbReference type="Pfam" id="PF00672">
    <property type="entry name" value="HAMP"/>
    <property type="match status" value="1"/>
</dbReference>
<dbReference type="PROSITE" id="PS50885">
    <property type="entry name" value="HAMP"/>
    <property type="match status" value="1"/>
</dbReference>
<feature type="domain" description="HAMP" evidence="17">
    <location>
        <begin position="188"/>
        <end position="241"/>
    </location>
</feature>
<dbReference type="InterPro" id="IPR003660">
    <property type="entry name" value="HAMP_dom"/>
</dbReference>
<keyword evidence="19" id="KW-1185">Reference proteome</keyword>
<dbReference type="EMBL" id="CP009286">
    <property type="protein sequence ID" value="AIQ63985.1"/>
    <property type="molecule type" value="Genomic_DNA"/>
</dbReference>
<evidence type="ECO:0000259" key="17">
    <source>
        <dbReference type="PROSITE" id="PS50885"/>
    </source>
</evidence>
<keyword evidence="10 18" id="KW-0418">Kinase</keyword>
<reference evidence="18 19" key="1">
    <citation type="submission" date="2014-08" db="EMBL/GenBank/DDBJ databases">
        <title>Comparative genomics of the Paenibacillus odorifer group.</title>
        <authorList>
            <person name="den Bakker H.C."/>
            <person name="Tsai Y.-C."/>
            <person name="Martin N."/>
            <person name="Korlach J."/>
            <person name="Wiedmann M."/>
        </authorList>
    </citation>
    <scope>NUCLEOTIDE SEQUENCE [LARGE SCALE GENOMIC DNA]</scope>
    <source>
        <strain evidence="18 19">DSM 14472</strain>
    </source>
</reference>
<accession>A0A089LV35</accession>
<keyword evidence="8 15" id="KW-0812">Transmembrane</keyword>
<name>A0A089LV35_9BACL</name>
<evidence type="ECO:0000256" key="6">
    <source>
        <dbReference type="ARBA" id="ARBA00022553"/>
    </source>
</evidence>